<keyword evidence="2" id="KW-0677">Repeat</keyword>
<organism evidence="7 8">
    <name type="scientific">Stemphylium lycopersici</name>
    <name type="common">Tomato gray leaf spot disease fungus</name>
    <name type="synonym">Thyrospora lycopersici</name>
    <dbReference type="NCBI Taxonomy" id="183478"/>
    <lineage>
        <taxon>Eukaryota</taxon>
        <taxon>Fungi</taxon>
        <taxon>Dikarya</taxon>
        <taxon>Ascomycota</taxon>
        <taxon>Pezizomycotina</taxon>
        <taxon>Dothideomycetes</taxon>
        <taxon>Pleosporomycetidae</taxon>
        <taxon>Pleosporales</taxon>
        <taxon>Pleosporineae</taxon>
        <taxon>Pleosporaceae</taxon>
        <taxon>Stemphylium</taxon>
    </lineage>
</organism>
<dbReference type="Pfam" id="PF12874">
    <property type="entry name" value="zf-met"/>
    <property type="match status" value="1"/>
</dbReference>
<keyword evidence="4" id="KW-0862">Zinc</keyword>
<dbReference type="PANTHER" id="PTHR24409">
    <property type="entry name" value="ZINC FINGER PROTEIN 142"/>
    <property type="match status" value="1"/>
</dbReference>
<dbReference type="GO" id="GO:0000977">
    <property type="term" value="F:RNA polymerase II transcription regulatory region sequence-specific DNA binding"/>
    <property type="evidence" value="ECO:0007669"/>
    <property type="project" value="TreeGrafter"/>
</dbReference>
<gene>
    <name evidence="7" type="ORF">DDE83_002625</name>
</gene>
<evidence type="ECO:0000259" key="6">
    <source>
        <dbReference type="PROSITE" id="PS00028"/>
    </source>
</evidence>
<reference evidence="8" key="1">
    <citation type="submission" date="2018-05" db="EMBL/GenBank/DDBJ databases">
        <title>Draft genome sequence of Stemphylium lycopersici strain CIDEFI 213.</title>
        <authorList>
            <person name="Medina R."/>
            <person name="Franco M.E.E."/>
            <person name="Lucentini C.G."/>
            <person name="Saparrat M.C.N."/>
            <person name="Balatti P.A."/>
        </authorList>
    </citation>
    <scope>NUCLEOTIDE SEQUENCE [LARGE SCALE GENOMIC DNA]</scope>
    <source>
        <strain evidence="8">CIDEFI 213</strain>
    </source>
</reference>
<dbReference type="PROSITE" id="PS00028">
    <property type="entry name" value="ZINC_FINGER_C2H2_1"/>
    <property type="match status" value="1"/>
</dbReference>
<feature type="domain" description="C2H2-type" evidence="6">
    <location>
        <begin position="296"/>
        <end position="317"/>
    </location>
</feature>
<accession>A0A364N9W2</accession>
<dbReference type="InterPro" id="IPR013087">
    <property type="entry name" value="Znf_C2H2_type"/>
</dbReference>
<evidence type="ECO:0000256" key="2">
    <source>
        <dbReference type="ARBA" id="ARBA00022737"/>
    </source>
</evidence>
<evidence type="ECO:0000256" key="3">
    <source>
        <dbReference type="ARBA" id="ARBA00022771"/>
    </source>
</evidence>
<evidence type="ECO:0000313" key="8">
    <source>
        <dbReference type="Proteomes" id="UP000249619"/>
    </source>
</evidence>
<dbReference type="InterPro" id="IPR036236">
    <property type="entry name" value="Znf_C2H2_sf"/>
</dbReference>
<keyword evidence="1" id="KW-0479">Metal-binding</keyword>
<protein>
    <recommendedName>
        <fullName evidence="6">C2H2-type domain-containing protein</fullName>
    </recommendedName>
</protein>
<dbReference type="EMBL" id="QGDH01000027">
    <property type="protein sequence ID" value="RAR14056.1"/>
    <property type="molecule type" value="Genomic_DNA"/>
</dbReference>
<dbReference type="SUPFAM" id="SSF57667">
    <property type="entry name" value="beta-beta-alpha zinc fingers"/>
    <property type="match status" value="1"/>
</dbReference>
<evidence type="ECO:0000256" key="4">
    <source>
        <dbReference type="ARBA" id="ARBA00022833"/>
    </source>
</evidence>
<keyword evidence="8" id="KW-1185">Reference proteome</keyword>
<dbReference type="GO" id="GO:0000981">
    <property type="term" value="F:DNA-binding transcription factor activity, RNA polymerase II-specific"/>
    <property type="evidence" value="ECO:0007669"/>
    <property type="project" value="TreeGrafter"/>
</dbReference>
<dbReference type="Gene3D" id="3.30.160.60">
    <property type="entry name" value="Classic Zinc Finger"/>
    <property type="match status" value="2"/>
</dbReference>
<dbReference type="GO" id="GO:0008270">
    <property type="term" value="F:zinc ion binding"/>
    <property type="evidence" value="ECO:0007669"/>
    <property type="project" value="UniProtKB-KW"/>
</dbReference>
<evidence type="ECO:0000256" key="1">
    <source>
        <dbReference type="ARBA" id="ARBA00022723"/>
    </source>
</evidence>
<feature type="region of interest" description="Disordered" evidence="5">
    <location>
        <begin position="21"/>
        <end position="95"/>
    </location>
</feature>
<comment type="caution">
    <text evidence="7">The sequence shown here is derived from an EMBL/GenBank/DDBJ whole genome shotgun (WGS) entry which is preliminary data.</text>
</comment>
<keyword evidence="3" id="KW-0863">Zinc-finger</keyword>
<dbReference type="SMART" id="SM00355">
    <property type="entry name" value="ZnF_C2H2"/>
    <property type="match status" value="10"/>
</dbReference>
<sequence length="475" mass="54072">MGAPSNNRYALFTSAEGIAAPVNSPAVDPSQNPFANQVADDSIPWKEVRKRGALAAPPVPPVRRPTLGTKDQNKSIPTRQYLNPGRDRAPNTLTAEGIDKPLDHYENWCGVCSFKLPNKAALLTHIKQLEGHQHYCNLCKRVFKDRNGLKNHVDNSLEHDVYCNLCLSAFKDQWGLRNHFENNYSVGHEFACLTCLLGFKTRGNLEQHLQSATKHVWCSTCQRRFRNQDERDEHWRTANRHRHCLQPGCEFDGPDKAALAEHLKRDHFQCQGCKRIFQSMTKLNQHYEGCSFALLCPQCGEHCAGEAQLELHLEHCHVCGECGFQTHHEGNYHIHMTKHSSANIACWGCDTPMRKYSSLINHLESGNCPKLGDVALLVRCLGKWWYSPLYMDLDMHAHIRTGRVDIHEVQEWMNNGALHPFICRYENCGREFGHLSSLVLHCESKACGWDVDRLNMPGLEKEFKQTCLRRDSGTG</sequence>
<dbReference type="STRING" id="183478.A0A364N9W2"/>
<proteinExistence type="predicted"/>
<evidence type="ECO:0000313" key="7">
    <source>
        <dbReference type="EMBL" id="RAR14056.1"/>
    </source>
</evidence>
<dbReference type="GO" id="GO:0005634">
    <property type="term" value="C:nucleus"/>
    <property type="evidence" value="ECO:0007669"/>
    <property type="project" value="TreeGrafter"/>
</dbReference>
<dbReference type="AlphaFoldDB" id="A0A364N9W2"/>
<evidence type="ECO:0000256" key="5">
    <source>
        <dbReference type="SAM" id="MobiDB-lite"/>
    </source>
</evidence>
<name>A0A364N9W2_STELY</name>
<dbReference type="Proteomes" id="UP000249619">
    <property type="component" value="Unassembled WGS sequence"/>
</dbReference>
<dbReference type="PANTHER" id="PTHR24409:SF295">
    <property type="entry name" value="AZ2-RELATED"/>
    <property type="match status" value="1"/>
</dbReference>